<dbReference type="Pfam" id="PF02721">
    <property type="entry name" value="DUF223"/>
    <property type="match status" value="1"/>
</dbReference>
<dbReference type="PANTHER" id="PTHR47165">
    <property type="entry name" value="OS03G0429900 PROTEIN"/>
    <property type="match status" value="1"/>
</dbReference>
<reference evidence="3" key="1">
    <citation type="submission" date="2023-07" db="EMBL/GenBank/DDBJ databases">
        <title>A chromosome-level genome assembly of Lolium multiflorum.</title>
        <authorList>
            <person name="Chen Y."/>
            <person name="Copetti D."/>
            <person name="Kolliker R."/>
            <person name="Studer B."/>
        </authorList>
    </citation>
    <scope>NUCLEOTIDE SEQUENCE</scope>
    <source>
        <strain evidence="3">02402/16</strain>
        <tissue evidence="3">Leaf</tissue>
    </source>
</reference>
<keyword evidence="4" id="KW-1185">Reference proteome</keyword>
<feature type="region of interest" description="Disordered" evidence="1">
    <location>
        <begin position="76"/>
        <end position="98"/>
    </location>
</feature>
<dbReference type="Gene3D" id="2.40.50.140">
    <property type="entry name" value="Nucleic acid-binding proteins"/>
    <property type="match status" value="1"/>
</dbReference>
<evidence type="ECO:0000256" key="1">
    <source>
        <dbReference type="SAM" id="MobiDB-lite"/>
    </source>
</evidence>
<dbReference type="InterPro" id="IPR003871">
    <property type="entry name" value="RFA1B/D_OB_1st"/>
</dbReference>
<protein>
    <recommendedName>
        <fullName evidence="2">Replication protein A 70 kDa DNA-binding subunit B/D first OB fold domain-containing protein</fullName>
    </recommendedName>
</protein>
<evidence type="ECO:0000313" key="3">
    <source>
        <dbReference type="EMBL" id="KAK1650858.1"/>
    </source>
</evidence>
<organism evidence="3 4">
    <name type="scientific">Lolium multiflorum</name>
    <name type="common">Italian ryegrass</name>
    <name type="synonym">Lolium perenne subsp. multiflorum</name>
    <dbReference type="NCBI Taxonomy" id="4521"/>
    <lineage>
        <taxon>Eukaryota</taxon>
        <taxon>Viridiplantae</taxon>
        <taxon>Streptophyta</taxon>
        <taxon>Embryophyta</taxon>
        <taxon>Tracheophyta</taxon>
        <taxon>Spermatophyta</taxon>
        <taxon>Magnoliopsida</taxon>
        <taxon>Liliopsida</taxon>
        <taxon>Poales</taxon>
        <taxon>Poaceae</taxon>
        <taxon>BOP clade</taxon>
        <taxon>Pooideae</taxon>
        <taxon>Poodae</taxon>
        <taxon>Poeae</taxon>
        <taxon>Poeae Chloroplast Group 2 (Poeae type)</taxon>
        <taxon>Loliodinae</taxon>
        <taxon>Loliinae</taxon>
        <taxon>Lolium</taxon>
    </lineage>
</organism>
<name>A0AAD8SFX6_LOLMU</name>
<dbReference type="InterPro" id="IPR012340">
    <property type="entry name" value="NA-bd_OB-fold"/>
</dbReference>
<dbReference type="AlphaFoldDB" id="A0AAD8SFX6"/>
<comment type="caution">
    <text evidence="3">The sequence shown here is derived from an EMBL/GenBank/DDBJ whole genome shotgun (WGS) entry which is preliminary data.</text>
</comment>
<evidence type="ECO:0000259" key="2">
    <source>
        <dbReference type="Pfam" id="PF02721"/>
    </source>
</evidence>
<dbReference type="PANTHER" id="PTHR47165:SF4">
    <property type="entry name" value="OS03G0429900 PROTEIN"/>
    <property type="match status" value="1"/>
</dbReference>
<sequence>MLHQLVANSGIVYRFIFGLFKLAVLSSLPPVRAPLMCATAGVPTLPAFTSDSVRAAGSSPSAVHHPIIPMSSQCTASPTDVSTGRHLASHLTSDGDSRRQEIRLGKRPLEEVHAAIVAAVYTDSSDDNFPAELGNTIEGSLLEKRMEQFKDKLEEGKVYKLESFMVVDPRPNYRATDHCYRLRISQNTKINEILPEPENFPLYAYDAKSFDDVRPRVDKPDILSDVVGVVTMVSDVIPSKSGDQSRRHIYIKK</sequence>
<accession>A0AAD8SFX6</accession>
<proteinExistence type="predicted"/>
<dbReference type="Proteomes" id="UP001231189">
    <property type="component" value="Unassembled WGS sequence"/>
</dbReference>
<dbReference type="EMBL" id="JAUUTY010000004">
    <property type="protein sequence ID" value="KAK1650858.1"/>
    <property type="molecule type" value="Genomic_DNA"/>
</dbReference>
<evidence type="ECO:0000313" key="4">
    <source>
        <dbReference type="Proteomes" id="UP001231189"/>
    </source>
</evidence>
<gene>
    <name evidence="3" type="ORF">QYE76_068663</name>
</gene>
<dbReference type="SUPFAM" id="SSF50249">
    <property type="entry name" value="Nucleic acid-binding proteins"/>
    <property type="match status" value="1"/>
</dbReference>
<feature type="domain" description="Replication protein A 70 kDa DNA-binding subunit B/D first OB fold" evidence="2">
    <location>
        <begin position="132"/>
        <end position="192"/>
    </location>
</feature>